<proteinExistence type="predicted"/>
<evidence type="ECO:0000313" key="2">
    <source>
        <dbReference type="EMBL" id="RSL34080.1"/>
    </source>
</evidence>
<protein>
    <submittedName>
        <fullName evidence="2">Hydrophobic toxin</fullName>
    </submittedName>
</protein>
<feature type="transmembrane region" description="Helical" evidence="1">
    <location>
        <begin position="6"/>
        <end position="24"/>
    </location>
</feature>
<reference evidence="2 3" key="1">
    <citation type="submission" date="2018-10" db="EMBL/GenBank/DDBJ databases">
        <title>Draft genome sequence of Bacillus salarius IM0101, isolated from a hypersaline soil in Inner Mongolia, China.</title>
        <authorList>
            <person name="Yamprayoonswat W."/>
            <person name="Boonvisut S."/>
            <person name="Jumpathong W."/>
            <person name="Sittihan S."/>
            <person name="Ruangsuj P."/>
            <person name="Wanthongcharoen S."/>
            <person name="Thongpramul N."/>
            <person name="Pimmason S."/>
            <person name="Yu B."/>
            <person name="Yasawong M."/>
        </authorList>
    </citation>
    <scope>NUCLEOTIDE SEQUENCE [LARGE SCALE GENOMIC DNA]</scope>
    <source>
        <strain evidence="2 3">IM0101</strain>
    </source>
</reference>
<accession>A0A3R9Q5I9</accession>
<comment type="caution">
    <text evidence="2">The sequence shown here is derived from an EMBL/GenBank/DDBJ whole genome shotgun (WGS) entry which is preliminary data.</text>
</comment>
<keyword evidence="1" id="KW-0812">Transmembrane</keyword>
<dbReference type="InterPro" id="IPR031616">
    <property type="entry name" value="BsrE-like"/>
</dbReference>
<keyword evidence="3" id="KW-1185">Reference proteome</keyword>
<gene>
    <name evidence="2" type="ORF">D7Z54_07760</name>
</gene>
<keyword evidence="1" id="KW-1133">Transmembrane helix</keyword>
<dbReference type="Pfam" id="PF16935">
    <property type="entry name" value="Hol_Tox"/>
    <property type="match status" value="1"/>
</dbReference>
<dbReference type="AlphaFoldDB" id="A0A3R9Q5I9"/>
<dbReference type="EMBL" id="RBVX01000005">
    <property type="protein sequence ID" value="RSL34080.1"/>
    <property type="molecule type" value="Genomic_DNA"/>
</dbReference>
<organism evidence="2 3">
    <name type="scientific">Salibacterium salarium</name>
    <dbReference type="NCBI Taxonomy" id="284579"/>
    <lineage>
        <taxon>Bacteria</taxon>
        <taxon>Bacillati</taxon>
        <taxon>Bacillota</taxon>
        <taxon>Bacilli</taxon>
        <taxon>Bacillales</taxon>
        <taxon>Bacillaceae</taxon>
    </lineage>
</organism>
<sequence>MHLSPFEALSLMLSFGMLIAVLSTRKY</sequence>
<name>A0A3R9Q5I9_9BACI</name>
<dbReference type="Proteomes" id="UP000275076">
    <property type="component" value="Unassembled WGS sequence"/>
</dbReference>
<evidence type="ECO:0000256" key="1">
    <source>
        <dbReference type="SAM" id="Phobius"/>
    </source>
</evidence>
<keyword evidence="1" id="KW-0472">Membrane</keyword>
<evidence type="ECO:0000313" key="3">
    <source>
        <dbReference type="Proteomes" id="UP000275076"/>
    </source>
</evidence>